<keyword evidence="2" id="KW-1185">Reference proteome</keyword>
<gene>
    <name evidence="1" type="primary">Vigan.11G189100</name>
    <name evidence="1" type="ORF">VIGAN_11189100</name>
</gene>
<accession>A0A0S3TB86</accession>
<evidence type="ECO:0008006" key="3">
    <source>
        <dbReference type="Google" id="ProtNLM"/>
    </source>
</evidence>
<evidence type="ECO:0000313" key="2">
    <source>
        <dbReference type="Proteomes" id="UP000291084"/>
    </source>
</evidence>
<dbReference type="EMBL" id="AP015044">
    <property type="protein sequence ID" value="BAU02375.1"/>
    <property type="molecule type" value="Genomic_DNA"/>
</dbReference>
<name>A0A0S3TB86_PHAAN</name>
<organism evidence="1 2">
    <name type="scientific">Vigna angularis var. angularis</name>
    <dbReference type="NCBI Taxonomy" id="157739"/>
    <lineage>
        <taxon>Eukaryota</taxon>
        <taxon>Viridiplantae</taxon>
        <taxon>Streptophyta</taxon>
        <taxon>Embryophyta</taxon>
        <taxon>Tracheophyta</taxon>
        <taxon>Spermatophyta</taxon>
        <taxon>Magnoliopsida</taxon>
        <taxon>eudicotyledons</taxon>
        <taxon>Gunneridae</taxon>
        <taxon>Pentapetalae</taxon>
        <taxon>rosids</taxon>
        <taxon>fabids</taxon>
        <taxon>Fabales</taxon>
        <taxon>Fabaceae</taxon>
        <taxon>Papilionoideae</taxon>
        <taxon>50 kb inversion clade</taxon>
        <taxon>NPAAA clade</taxon>
        <taxon>indigoferoid/millettioid clade</taxon>
        <taxon>Phaseoleae</taxon>
        <taxon>Vigna</taxon>
    </lineage>
</organism>
<reference evidence="1 2" key="1">
    <citation type="journal article" date="2015" name="Sci. Rep.">
        <title>The power of single molecule real-time sequencing technology in the de novo assembly of a eukaryotic genome.</title>
        <authorList>
            <person name="Sakai H."/>
            <person name="Naito K."/>
            <person name="Ogiso-Tanaka E."/>
            <person name="Takahashi Y."/>
            <person name="Iseki K."/>
            <person name="Muto C."/>
            <person name="Satou K."/>
            <person name="Teruya K."/>
            <person name="Shiroma A."/>
            <person name="Shimoji M."/>
            <person name="Hirano T."/>
            <person name="Itoh T."/>
            <person name="Kaga A."/>
            <person name="Tomooka N."/>
        </authorList>
    </citation>
    <scope>NUCLEOTIDE SEQUENCE [LARGE SCALE GENOMIC DNA]</scope>
    <source>
        <strain evidence="2">cv. Shumari</strain>
    </source>
</reference>
<evidence type="ECO:0000313" key="1">
    <source>
        <dbReference type="EMBL" id="BAU02375.1"/>
    </source>
</evidence>
<dbReference type="OrthoDB" id="1751726at2759"/>
<dbReference type="Proteomes" id="UP000291084">
    <property type="component" value="Chromosome 11"/>
</dbReference>
<proteinExistence type="predicted"/>
<dbReference type="AlphaFoldDB" id="A0A0S3TB86"/>
<protein>
    <recommendedName>
        <fullName evidence="3">Retrotransposon gag domain-containing protein</fullName>
    </recommendedName>
</protein>
<sequence length="100" mass="11238">MGWIARAETIFETQGVKEEEKVRRAAISMEGSAGYWFRAWKEKAKNRSWNGLKEALVIRFGTIVERLAASKQKGTVDESVQDLKILAGRGSEDESFGGRM</sequence>